<dbReference type="Proteomes" id="UP000039021">
    <property type="component" value="Unassembled WGS sequence"/>
</dbReference>
<dbReference type="AlphaFoldDB" id="A0A916L922"/>
<evidence type="ECO:0000313" key="2">
    <source>
        <dbReference type="Proteomes" id="UP000039021"/>
    </source>
</evidence>
<gene>
    <name evidence="1" type="ORF">ERS007739_00869</name>
</gene>
<reference evidence="2" key="1">
    <citation type="submission" date="2015-03" db="EMBL/GenBank/DDBJ databases">
        <authorList>
            <consortium name="Pathogen Informatics"/>
        </authorList>
    </citation>
    <scope>NUCLEOTIDE SEQUENCE [LARGE SCALE GENOMIC DNA]</scope>
    <source>
        <strain evidence="2">N09902308</strain>
    </source>
</reference>
<dbReference type="EMBL" id="CSBK01000286">
    <property type="protein sequence ID" value="COX21001.1"/>
    <property type="molecule type" value="Genomic_DNA"/>
</dbReference>
<proteinExistence type="predicted"/>
<sequence length="97" mass="10820">MMRSMTRVVSRSVLVSRRSRWLGYNGVSLPNSGRFLASSTDPPLMLSRRTSGLNFCRWLGCSPSLGTRTAPVTASPRRMPFLRTMFIDTYTSCGPGR</sequence>
<protein>
    <submittedName>
        <fullName evidence="1">Uncharacterized protein</fullName>
    </submittedName>
</protein>
<accession>A0A916L922</accession>
<comment type="caution">
    <text evidence="1">The sequence shown here is derived from an EMBL/GenBank/DDBJ whole genome shotgun (WGS) entry which is preliminary data.</text>
</comment>
<name>A0A916L922_MYCTX</name>
<evidence type="ECO:0000313" key="1">
    <source>
        <dbReference type="EMBL" id="COX21001.1"/>
    </source>
</evidence>
<organism evidence="1 2">
    <name type="scientific">Mycobacterium tuberculosis</name>
    <dbReference type="NCBI Taxonomy" id="1773"/>
    <lineage>
        <taxon>Bacteria</taxon>
        <taxon>Bacillati</taxon>
        <taxon>Actinomycetota</taxon>
        <taxon>Actinomycetes</taxon>
        <taxon>Mycobacteriales</taxon>
        <taxon>Mycobacteriaceae</taxon>
        <taxon>Mycobacterium</taxon>
        <taxon>Mycobacterium tuberculosis complex</taxon>
    </lineage>
</organism>